<evidence type="ECO:0000259" key="1">
    <source>
        <dbReference type="Pfam" id="PF00535"/>
    </source>
</evidence>
<feature type="domain" description="Glycosyltransferase 2-like" evidence="1">
    <location>
        <begin position="50"/>
        <end position="151"/>
    </location>
</feature>
<keyword evidence="2" id="KW-0808">Transferase</keyword>
<name>A0A2A9CZN0_9MICO</name>
<organism evidence="2 3">
    <name type="scientific">Serinibacter salmoneus</name>
    <dbReference type="NCBI Taxonomy" id="556530"/>
    <lineage>
        <taxon>Bacteria</taxon>
        <taxon>Bacillati</taxon>
        <taxon>Actinomycetota</taxon>
        <taxon>Actinomycetes</taxon>
        <taxon>Micrococcales</taxon>
        <taxon>Beutenbergiaceae</taxon>
        <taxon>Serinibacter</taxon>
    </lineage>
</organism>
<dbReference type="Proteomes" id="UP000224915">
    <property type="component" value="Unassembled WGS sequence"/>
</dbReference>
<gene>
    <name evidence="2" type="ORF">ATL40_1485</name>
</gene>
<sequence length="367" mass="38611">MRRDPSRPADAAATLALAVLGYRATTLVINAVALPRLRPAPVRQDAPRVSILVPARNEAATLPRTLPGLLAQGAQEVILLDDGSTDGTGEIARDLGARVIEGATLPAGWAGKPWACHQLAQAAGGDLLVFTDADVHWRPGALGAVLAAWDASAGRTPRLLSVWPRQLTPRVGLRLLTPLVDAAMLGNLPVPLMDTPLPGAAAANGQVMMFDRAGYAAIGGHESVRASVLEDVELARTVRRAGGRVTLALGDDAIEVQMYPDAAASIAGLAKSTPGLHGGSRPAMLASWALFTAAFTLPWLLPTSPRVRLARALTVLDRAAVNLLVGRRSPADLAEGLLGPATPLLALPVYRRALRRTITWRGRTYPR</sequence>
<comment type="caution">
    <text evidence="2">The sequence shown here is derived from an EMBL/GenBank/DDBJ whole genome shotgun (WGS) entry which is preliminary data.</text>
</comment>
<dbReference type="GO" id="GO:0016740">
    <property type="term" value="F:transferase activity"/>
    <property type="evidence" value="ECO:0007669"/>
    <property type="project" value="UniProtKB-KW"/>
</dbReference>
<dbReference type="RefSeq" id="WP_211283080.1">
    <property type="nucleotide sequence ID" value="NZ_PDJD01000001.1"/>
</dbReference>
<keyword evidence="3" id="KW-1185">Reference proteome</keyword>
<dbReference type="PANTHER" id="PTHR43646:SF3">
    <property type="entry name" value="SLR1566 PROTEIN"/>
    <property type="match status" value="1"/>
</dbReference>
<dbReference type="InterPro" id="IPR029044">
    <property type="entry name" value="Nucleotide-diphossugar_trans"/>
</dbReference>
<reference evidence="2 3" key="1">
    <citation type="submission" date="2017-10" db="EMBL/GenBank/DDBJ databases">
        <title>Sequencing the genomes of 1000 actinobacteria strains.</title>
        <authorList>
            <person name="Klenk H.-P."/>
        </authorList>
    </citation>
    <scope>NUCLEOTIDE SEQUENCE [LARGE SCALE GENOMIC DNA]</scope>
    <source>
        <strain evidence="2 3">DSM 21801</strain>
    </source>
</reference>
<protein>
    <submittedName>
        <fullName evidence="2">Glycosyl transferase family 2</fullName>
    </submittedName>
</protein>
<proteinExistence type="predicted"/>
<evidence type="ECO:0000313" key="3">
    <source>
        <dbReference type="Proteomes" id="UP000224915"/>
    </source>
</evidence>
<dbReference type="SUPFAM" id="SSF53448">
    <property type="entry name" value="Nucleotide-diphospho-sugar transferases"/>
    <property type="match status" value="1"/>
</dbReference>
<dbReference type="Gene3D" id="3.90.550.10">
    <property type="entry name" value="Spore Coat Polysaccharide Biosynthesis Protein SpsA, Chain A"/>
    <property type="match status" value="1"/>
</dbReference>
<accession>A0A2A9CZN0</accession>
<evidence type="ECO:0000313" key="2">
    <source>
        <dbReference type="EMBL" id="PFG19908.1"/>
    </source>
</evidence>
<dbReference type="CDD" id="cd00761">
    <property type="entry name" value="Glyco_tranf_GTA_type"/>
    <property type="match status" value="1"/>
</dbReference>
<dbReference type="Pfam" id="PF00535">
    <property type="entry name" value="Glycos_transf_2"/>
    <property type="match status" value="1"/>
</dbReference>
<dbReference type="EMBL" id="PDJD01000001">
    <property type="protein sequence ID" value="PFG19908.1"/>
    <property type="molecule type" value="Genomic_DNA"/>
</dbReference>
<dbReference type="InterPro" id="IPR001173">
    <property type="entry name" value="Glyco_trans_2-like"/>
</dbReference>
<dbReference type="AlphaFoldDB" id="A0A2A9CZN0"/>
<dbReference type="PANTHER" id="PTHR43646">
    <property type="entry name" value="GLYCOSYLTRANSFERASE"/>
    <property type="match status" value="1"/>
</dbReference>